<dbReference type="PANTHER" id="PTHR44591:SF3">
    <property type="entry name" value="RESPONSE REGULATORY DOMAIN-CONTAINING PROTEIN"/>
    <property type="match status" value="1"/>
</dbReference>
<dbReference type="InterPro" id="IPR000595">
    <property type="entry name" value="cNMP-bd_dom"/>
</dbReference>
<evidence type="ECO:0000256" key="4">
    <source>
        <dbReference type="ARBA" id="ARBA00023163"/>
    </source>
</evidence>
<keyword evidence="4" id="KW-0804">Transcription</keyword>
<dbReference type="SMART" id="SM00100">
    <property type="entry name" value="cNMP"/>
    <property type="match status" value="1"/>
</dbReference>
<reference evidence="9 10" key="1">
    <citation type="submission" date="2018-12" db="EMBL/GenBank/DDBJ databases">
        <title>Flammeovirga pectinis sp. nov., isolated from the gut of the Korean scallop, Patinopecten yessoensis.</title>
        <authorList>
            <person name="Bae J.-W."/>
            <person name="Jeong Y.-S."/>
            <person name="Kang W."/>
        </authorList>
    </citation>
    <scope>NUCLEOTIDE SEQUENCE [LARGE SCALE GENOMIC DNA]</scope>
    <source>
        <strain evidence="9 10">L12M1</strain>
    </source>
</reference>
<dbReference type="Gene3D" id="1.10.10.10">
    <property type="entry name" value="Winged helix-like DNA-binding domain superfamily/Winged helix DNA-binding domain"/>
    <property type="match status" value="1"/>
</dbReference>
<keyword evidence="1 5" id="KW-0597">Phosphoprotein</keyword>
<dbReference type="GO" id="GO:0006355">
    <property type="term" value="P:regulation of DNA-templated transcription"/>
    <property type="evidence" value="ECO:0007669"/>
    <property type="project" value="InterPro"/>
</dbReference>
<accession>A0A3Q9FPU8</accession>
<organism evidence="9 10">
    <name type="scientific">Flammeovirga pectinis</name>
    <dbReference type="NCBI Taxonomy" id="2494373"/>
    <lineage>
        <taxon>Bacteria</taxon>
        <taxon>Pseudomonadati</taxon>
        <taxon>Bacteroidota</taxon>
        <taxon>Cytophagia</taxon>
        <taxon>Cytophagales</taxon>
        <taxon>Flammeovirgaceae</taxon>
        <taxon>Flammeovirga</taxon>
    </lineage>
</organism>
<dbReference type="InterPro" id="IPR018490">
    <property type="entry name" value="cNMP-bd_dom_sf"/>
</dbReference>
<keyword evidence="10" id="KW-1185">Reference proteome</keyword>
<dbReference type="PROSITE" id="PS51063">
    <property type="entry name" value="HTH_CRP_2"/>
    <property type="match status" value="1"/>
</dbReference>
<evidence type="ECO:0000256" key="2">
    <source>
        <dbReference type="ARBA" id="ARBA00023015"/>
    </source>
</evidence>
<evidence type="ECO:0000313" key="10">
    <source>
        <dbReference type="Proteomes" id="UP000267268"/>
    </source>
</evidence>
<dbReference type="InterPro" id="IPR050595">
    <property type="entry name" value="Bact_response_regulator"/>
</dbReference>
<dbReference type="PROSITE" id="PS50042">
    <property type="entry name" value="CNMP_BINDING_3"/>
    <property type="match status" value="1"/>
</dbReference>
<dbReference type="InterPro" id="IPR011006">
    <property type="entry name" value="CheY-like_superfamily"/>
</dbReference>
<dbReference type="Gene3D" id="2.60.120.10">
    <property type="entry name" value="Jelly Rolls"/>
    <property type="match status" value="1"/>
</dbReference>
<dbReference type="Pfam" id="PF00072">
    <property type="entry name" value="Response_reg"/>
    <property type="match status" value="1"/>
</dbReference>
<dbReference type="KEGG" id="fll:EI427_13340"/>
<dbReference type="InterPro" id="IPR036388">
    <property type="entry name" value="WH-like_DNA-bd_sf"/>
</dbReference>
<feature type="domain" description="HTH crp-type" evidence="8">
    <location>
        <begin position="274"/>
        <end position="343"/>
    </location>
</feature>
<dbReference type="RefSeq" id="WP_126615435.1">
    <property type="nucleotide sequence ID" value="NZ_CP034562.1"/>
</dbReference>
<dbReference type="OrthoDB" id="9127033at2"/>
<dbReference type="PROSITE" id="PS50110">
    <property type="entry name" value="RESPONSE_REGULATORY"/>
    <property type="match status" value="1"/>
</dbReference>
<dbReference type="CDD" id="cd00038">
    <property type="entry name" value="CAP_ED"/>
    <property type="match status" value="1"/>
</dbReference>
<dbReference type="InterPro" id="IPR001789">
    <property type="entry name" value="Sig_transdc_resp-reg_receiver"/>
</dbReference>
<dbReference type="SMART" id="SM00448">
    <property type="entry name" value="REC"/>
    <property type="match status" value="1"/>
</dbReference>
<protein>
    <submittedName>
        <fullName evidence="9">Response regulator</fullName>
    </submittedName>
</protein>
<dbReference type="InterPro" id="IPR036390">
    <property type="entry name" value="WH_DNA-bd_sf"/>
</dbReference>
<dbReference type="SMART" id="SM00419">
    <property type="entry name" value="HTH_CRP"/>
    <property type="match status" value="1"/>
</dbReference>
<dbReference type="SUPFAM" id="SSF52172">
    <property type="entry name" value="CheY-like"/>
    <property type="match status" value="1"/>
</dbReference>
<dbReference type="SUPFAM" id="SSF51206">
    <property type="entry name" value="cAMP-binding domain-like"/>
    <property type="match status" value="1"/>
</dbReference>
<dbReference type="Gene3D" id="3.40.50.2300">
    <property type="match status" value="1"/>
</dbReference>
<dbReference type="CDD" id="cd00092">
    <property type="entry name" value="HTH_CRP"/>
    <property type="match status" value="1"/>
</dbReference>
<evidence type="ECO:0000259" key="8">
    <source>
        <dbReference type="PROSITE" id="PS51063"/>
    </source>
</evidence>
<dbReference type="EMBL" id="CP034562">
    <property type="protein sequence ID" value="AZQ63187.1"/>
    <property type="molecule type" value="Genomic_DNA"/>
</dbReference>
<dbReference type="Pfam" id="PF13545">
    <property type="entry name" value="HTH_Crp_2"/>
    <property type="match status" value="1"/>
</dbReference>
<evidence type="ECO:0000256" key="3">
    <source>
        <dbReference type="ARBA" id="ARBA00023125"/>
    </source>
</evidence>
<evidence type="ECO:0000256" key="5">
    <source>
        <dbReference type="PROSITE-ProRule" id="PRU00169"/>
    </source>
</evidence>
<evidence type="ECO:0000313" key="9">
    <source>
        <dbReference type="EMBL" id="AZQ63187.1"/>
    </source>
</evidence>
<gene>
    <name evidence="9" type="ORF">EI427_13340</name>
</gene>
<dbReference type="GO" id="GO:0000160">
    <property type="term" value="P:phosphorelay signal transduction system"/>
    <property type="evidence" value="ECO:0007669"/>
    <property type="project" value="InterPro"/>
</dbReference>
<dbReference type="InterPro" id="IPR012318">
    <property type="entry name" value="HTH_CRP"/>
</dbReference>
<feature type="modified residue" description="4-aspartylphosphate" evidence="5">
    <location>
        <position position="52"/>
    </location>
</feature>
<feature type="domain" description="Cyclic nucleotide-binding" evidence="6">
    <location>
        <begin position="149"/>
        <end position="260"/>
    </location>
</feature>
<dbReference type="AlphaFoldDB" id="A0A3Q9FPU8"/>
<sequence length="350" mass="39909">MKKILLIEDNPEMRENTSEILELSNYDVITAENGKVGIERARAKQPDLIICDIMMPELDGYGVLFALSKDPNTASIPFIFLTAKAEKSDFRRGMSHGADDYISKPFDDVELLDAIESRLKKSDIVRKHYEQSPEGFDSFISDARGMNNLDKLSENRKTRSYKKKSVLFYEGDHPNALLQIVSGKVKTYKTNEDGKEYITGIHGPGEFLGYVALLKDVPYPESAMVLEECEITLIPKEDFFSLIHSNRDVSHSFIKLLTKEVIEQEEKLLKLAYGSVRQRVAEVLLQLDKRYQQGPNERMSITRDDLAKIVGTAKETLIRTLSDFKDEKLIEIKDKNITIIDLAKLERLSH</sequence>
<dbReference type="Pfam" id="PF00027">
    <property type="entry name" value="cNMP_binding"/>
    <property type="match status" value="1"/>
</dbReference>
<name>A0A3Q9FPU8_9BACT</name>
<evidence type="ECO:0000256" key="1">
    <source>
        <dbReference type="ARBA" id="ARBA00022553"/>
    </source>
</evidence>
<dbReference type="Proteomes" id="UP000267268">
    <property type="component" value="Chromosome 1"/>
</dbReference>
<dbReference type="GO" id="GO:0003677">
    <property type="term" value="F:DNA binding"/>
    <property type="evidence" value="ECO:0007669"/>
    <property type="project" value="UniProtKB-KW"/>
</dbReference>
<evidence type="ECO:0000259" key="6">
    <source>
        <dbReference type="PROSITE" id="PS50042"/>
    </source>
</evidence>
<keyword evidence="3" id="KW-0238">DNA-binding</keyword>
<evidence type="ECO:0000259" key="7">
    <source>
        <dbReference type="PROSITE" id="PS50110"/>
    </source>
</evidence>
<feature type="domain" description="Response regulatory" evidence="7">
    <location>
        <begin position="3"/>
        <end position="119"/>
    </location>
</feature>
<keyword evidence="2" id="KW-0805">Transcription regulation</keyword>
<proteinExistence type="predicted"/>
<dbReference type="PANTHER" id="PTHR44591">
    <property type="entry name" value="STRESS RESPONSE REGULATOR PROTEIN 1"/>
    <property type="match status" value="1"/>
</dbReference>
<dbReference type="InterPro" id="IPR014710">
    <property type="entry name" value="RmlC-like_jellyroll"/>
</dbReference>
<dbReference type="SUPFAM" id="SSF46785">
    <property type="entry name" value="Winged helix' DNA-binding domain"/>
    <property type="match status" value="1"/>
</dbReference>